<evidence type="ECO:0008006" key="10">
    <source>
        <dbReference type="Google" id="ProtNLM"/>
    </source>
</evidence>
<gene>
    <name evidence="8" type="ORF">FPE_LOCUS33057</name>
</gene>
<comment type="similarity">
    <text evidence="4">Belongs to the NPH3 family.</text>
</comment>
<feature type="coiled-coil region" evidence="5">
    <location>
        <begin position="544"/>
        <end position="578"/>
    </location>
</feature>
<reference evidence="8" key="1">
    <citation type="submission" date="2023-05" db="EMBL/GenBank/DDBJ databases">
        <authorList>
            <person name="Huff M."/>
        </authorList>
    </citation>
    <scope>NUCLEOTIDE SEQUENCE</scope>
</reference>
<feature type="domain" description="BTB" evidence="6">
    <location>
        <begin position="38"/>
        <end position="106"/>
    </location>
</feature>
<name>A0AAD2ACG9_9LAMI</name>
<organism evidence="8 9">
    <name type="scientific">Fraxinus pennsylvanica</name>
    <dbReference type="NCBI Taxonomy" id="56036"/>
    <lineage>
        <taxon>Eukaryota</taxon>
        <taxon>Viridiplantae</taxon>
        <taxon>Streptophyta</taxon>
        <taxon>Embryophyta</taxon>
        <taxon>Tracheophyta</taxon>
        <taxon>Spermatophyta</taxon>
        <taxon>Magnoliopsida</taxon>
        <taxon>eudicotyledons</taxon>
        <taxon>Gunneridae</taxon>
        <taxon>Pentapetalae</taxon>
        <taxon>asterids</taxon>
        <taxon>lamiids</taxon>
        <taxon>Lamiales</taxon>
        <taxon>Oleaceae</taxon>
        <taxon>Oleeae</taxon>
        <taxon>Fraxinus</taxon>
    </lineage>
</organism>
<dbReference type="InterPro" id="IPR027356">
    <property type="entry name" value="NPH3_dom"/>
</dbReference>
<dbReference type="Pfam" id="PF00651">
    <property type="entry name" value="BTB"/>
    <property type="match status" value="1"/>
</dbReference>
<evidence type="ECO:0000313" key="8">
    <source>
        <dbReference type="EMBL" id="CAI9785627.1"/>
    </source>
</evidence>
<protein>
    <recommendedName>
        <fullName evidence="10">Phototropic-responsive NPH3 family protein</fullName>
    </recommendedName>
</protein>
<dbReference type="FunFam" id="3.30.710.10:FF:000168">
    <property type="entry name" value="BTB/POZ domain-containing protein At1g03010"/>
    <property type="match status" value="1"/>
</dbReference>
<dbReference type="SUPFAM" id="SSF54695">
    <property type="entry name" value="POZ domain"/>
    <property type="match status" value="1"/>
</dbReference>
<sequence length="610" mass="68025">MGVATVAEVKPIISGKRAFRPSSSAKHVTEWPISDVSSDLTIEVRTASFALHKSPLVSRSGRIRKLMLEAKDSNISRLNLPSVPGGSQAFELAAKFCYGVNIEISISNVSMLRCAAHFLEMTEEFSEKNLEGRTEVYLKDTVLPNISNAISVLHHCESLLPISEDINLVNRIINAIADNACKEQLTSGLSKLEHNFPSKATQCFEEVTPSDWWEKSLAFLNLDFFQRVLTAVKSKGIKQDIISRILINYAQNFLKGLVGRDPQLVKGSSADLDLQKKQQVTIETIVSLLPTQSRKSTVPMAFLSSLLKSAIAASASTSCISDLERRIGLQLDQAIIEDVLIPANLNGNNHSPLYDTDSVLRIFSIFLNLDEDDEEDNHLRDESEMIYHFDSPGSPKQSSIIKVSKLLDNYLAEVALDSNLAPSKFVALAELLPDHARMVYDGLYRAVDIFLKVHPNIKDMERYRLCKIVDSQKLSEEACSHAAQNERLPVQMAVQVLYFEQIRMRNAMNGVGGHNQLFFGLNGQFPQRSGSCAGSGCISPRDNYASARRENRELKLEVARMRMRLTDLEKDHVSMKQELVKSHPANKLFKSFTEKLGKLNSLFRIKANAG</sequence>
<keyword evidence="5" id="KW-0175">Coiled coil</keyword>
<evidence type="ECO:0000256" key="3">
    <source>
        <dbReference type="ARBA" id="ARBA00022786"/>
    </source>
</evidence>
<accession>A0AAD2ACG9</accession>
<dbReference type="InterPro" id="IPR011333">
    <property type="entry name" value="SKP1/BTB/POZ_sf"/>
</dbReference>
<dbReference type="PROSITE" id="PS51649">
    <property type="entry name" value="NPH3"/>
    <property type="match status" value="1"/>
</dbReference>
<dbReference type="Pfam" id="PF03000">
    <property type="entry name" value="NPH3"/>
    <property type="match status" value="1"/>
</dbReference>
<dbReference type="InterPro" id="IPR043454">
    <property type="entry name" value="NPH3/RPT2-like"/>
</dbReference>
<dbReference type="PANTHER" id="PTHR32370">
    <property type="entry name" value="OS12G0117600 PROTEIN"/>
    <property type="match status" value="1"/>
</dbReference>
<evidence type="ECO:0000259" key="7">
    <source>
        <dbReference type="PROSITE" id="PS51649"/>
    </source>
</evidence>
<evidence type="ECO:0000256" key="1">
    <source>
        <dbReference type="ARBA" id="ARBA00004906"/>
    </source>
</evidence>
<keyword evidence="2" id="KW-0597">Phosphoprotein</keyword>
<keyword evidence="3" id="KW-0833">Ubl conjugation pathway</keyword>
<dbReference type="EMBL" id="OU503057">
    <property type="protein sequence ID" value="CAI9785627.1"/>
    <property type="molecule type" value="Genomic_DNA"/>
</dbReference>
<evidence type="ECO:0000256" key="2">
    <source>
        <dbReference type="ARBA" id="ARBA00022553"/>
    </source>
</evidence>
<dbReference type="AlphaFoldDB" id="A0AAD2ACG9"/>
<keyword evidence="9" id="KW-1185">Reference proteome</keyword>
<evidence type="ECO:0000256" key="5">
    <source>
        <dbReference type="SAM" id="Coils"/>
    </source>
</evidence>
<dbReference type="Proteomes" id="UP000834106">
    <property type="component" value="Chromosome 22"/>
</dbReference>
<feature type="domain" description="NPH3" evidence="7">
    <location>
        <begin position="211"/>
        <end position="503"/>
    </location>
</feature>
<proteinExistence type="inferred from homology"/>
<dbReference type="InterPro" id="IPR000210">
    <property type="entry name" value="BTB/POZ_dom"/>
</dbReference>
<evidence type="ECO:0000256" key="4">
    <source>
        <dbReference type="PROSITE-ProRule" id="PRU00982"/>
    </source>
</evidence>
<dbReference type="Gene3D" id="3.30.710.10">
    <property type="entry name" value="Potassium Channel Kv1.1, Chain A"/>
    <property type="match status" value="1"/>
</dbReference>
<evidence type="ECO:0000259" key="6">
    <source>
        <dbReference type="PROSITE" id="PS50097"/>
    </source>
</evidence>
<comment type="pathway">
    <text evidence="1">Protein modification; protein ubiquitination.</text>
</comment>
<evidence type="ECO:0000313" key="9">
    <source>
        <dbReference type="Proteomes" id="UP000834106"/>
    </source>
</evidence>
<dbReference type="PROSITE" id="PS50097">
    <property type="entry name" value="BTB"/>
    <property type="match status" value="1"/>
</dbReference>